<reference evidence="1" key="1">
    <citation type="submission" date="2020-04" db="EMBL/GenBank/DDBJ databases">
        <title>Deep metagenomics examines the oral microbiome during advanced dental caries in children, revealing novel taxa and co-occurrences with host molecules.</title>
        <authorList>
            <person name="Baker J.L."/>
            <person name="Morton J.T."/>
            <person name="Dinis M."/>
            <person name="Alvarez R."/>
            <person name="Tran N.C."/>
            <person name="Knight R."/>
            <person name="Edlund A."/>
        </authorList>
    </citation>
    <scope>NUCLEOTIDE SEQUENCE</scope>
    <source>
        <strain evidence="1">JCVI_23_bin.11</strain>
    </source>
</reference>
<dbReference type="EMBL" id="JABZRE010000001">
    <property type="protein sequence ID" value="MBF1306266.1"/>
    <property type="molecule type" value="Genomic_DNA"/>
</dbReference>
<comment type="caution">
    <text evidence="1">The sequence shown here is derived from an EMBL/GenBank/DDBJ whole genome shotgun (WGS) entry which is preliminary data.</text>
</comment>
<name>A0A930DYM8_9FIRM</name>
<protein>
    <submittedName>
        <fullName evidence="1">Uncharacterized protein</fullName>
    </submittedName>
</protein>
<sequence>MLKQTKETSPLKQFKDFYFSATGREELMELLNSKIYKIVENSIAGDKKRIDLKFLFSFYSQEFIICDSNIHASELKPKKKMDDFLLFSSFYLNRNLRLYKELVGVFEEFDFDEVKLRPEIEKLSTYIIDNHINPEVTKLILDSSSEKVGTLKERLRIYELRNGEHPLRLLNQKDLIEFLLFFADNEINLSQRSITKIDFENLVSEEVYKKIITLFNELVFNSLEDRNLNYVDFDAFSKLHAVGLISDHTTIKLFNKAISLSKIEDVEVRKIYEFFYHSFYGRGYTGASFYLLTQEVLSGLSDDDLLENLSYLMRKVCSNRGAIKDLIRKTIMPEIKDRKMKVSSEFTVNEASFTFLAFNFGDYFFNNFLSIKFEIKGSRIVRLFFNLVDNTHDQINTKKMISVIGNAKKNGLSFKISEEAKANLELLIKSIDSGLSVSDNGHFNKTIKSFYSVLD</sequence>
<dbReference type="AlphaFoldDB" id="A0A930DYM8"/>
<organism evidence="1 2">
    <name type="scientific">Parvimonas micra</name>
    <dbReference type="NCBI Taxonomy" id="33033"/>
    <lineage>
        <taxon>Bacteria</taxon>
        <taxon>Bacillati</taxon>
        <taxon>Bacillota</taxon>
        <taxon>Tissierellia</taxon>
        <taxon>Tissierellales</taxon>
        <taxon>Peptoniphilaceae</taxon>
        <taxon>Parvimonas</taxon>
    </lineage>
</organism>
<evidence type="ECO:0000313" key="1">
    <source>
        <dbReference type="EMBL" id="MBF1306266.1"/>
    </source>
</evidence>
<dbReference type="Proteomes" id="UP000758611">
    <property type="component" value="Unassembled WGS sequence"/>
</dbReference>
<proteinExistence type="predicted"/>
<accession>A0A930DYM8</accession>
<evidence type="ECO:0000313" key="2">
    <source>
        <dbReference type="Proteomes" id="UP000758611"/>
    </source>
</evidence>
<dbReference type="RefSeq" id="WP_278476717.1">
    <property type="nucleotide sequence ID" value="NZ_JABZRE010000001.1"/>
</dbReference>
<gene>
    <name evidence="1" type="ORF">HXM94_00565</name>
</gene>